<name>A0A9N8ZPD9_FUNMO</name>
<keyword evidence="2" id="KW-1185">Reference proteome</keyword>
<evidence type="ECO:0000313" key="2">
    <source>
        <dbReference type="Proteomes" id="UP000789375"/>
    </source>
</evidence>
<organism evidence="1 2">
    <name type="scientific">Funneliformis mosseae</name>
    <name type="common">Endomycorrhizal fungus</name>
    <name type="synonym">Glomus mosseae</name>
    <dbReference type="NCBI Taxonomy" id="27381"/>
    <lineage>
        <taxon>Eukaryota</taxon>
        <taxon>Fungi</taxon>
        <taxon>Fungi incertae sedis</taxon>
        <taxon>Mucoromycota</taxon>
        <taxon>Glomeromycotina</taxon>
        <taxon>Glomeromycetes</taxon>
        <taxon>Glomerales</taxon>
        <taxon>Glomeraceae</taxon>
        <taxon>Funneliformis</taxon>
    </lineage>
</organism>
<gene>
    <name evidence="1" type="ORF">FMOSSE_LOCUS4143</name>
</gene>
<dbReference type="AlphaFoldDB" id="A0A9N8ZPD9"/>
<reference evidence="1" key="1">
    <citation type="submission" date="2021-06" db="EMBL/GenBank/DDBJ databases">
        <authorList>
            <person name="Kallberg Y."/>
            <person name="Tangrot J."/>
            <person name="Rosling A."/>
        </authorList>
    </citation>
    <scope>NUCLEOTIDE SEQUENCE</scope>
    <source>
        <strain evidence="1">87-6 pot B 2015</strain>
    </source>
</reference>
<feature type="non-terminal residue" evidence="1">
    <location>
        <position position="1"/>
    </location>
</feature>
<comment type="caution">
    <text evidence="1">The sequence shown here is derived from an EMBL/GenBank/DDBJ whole genome shotgun (WGS) entry which is preliminary data.</text>
</comment>
<protein>
    <submittedName>
        <fullName evidence="1">5248_t:CDS:1</fullName>
    </submittedName>
</protein>
<accession>A0A9N8ZPD9</accession>
<proteinExistence type="predicted"/>
<evidence type="ECO:0000313" key="1">
    <source>
        <dbReference type="EMBL" id="CAG8503128.1"/>
    </source>
</evidence>
<dbReference type="Proteomes" id="UP000789375">
    <property type="component" value="Unassembled WGS sequence"/>
</dbReference>
<sequence length="66" mass="7278">CSTQTVDISHADIANIINTTVLLLIQQLDELPCANAPSQKRIFDQIKEAEKKLVEFTSLCGATNDF</sequence>
<dbReference type="EMBL" id="CAJVPP010000675">
    <property type="protein sequence ID" value="CAG8503128.1"/>
    <property type="molecule type" value="Genomic_DNA"/>
</dbReference>